<dbReference type="Pfam" id="PF00590">
    <property type="entry name" value="TP_methylase"/>
    <property type="match status" value="1"/>
</dbReference>
<name>A0A0N0GM78_9NEIS</name>
<evidence type="ECO:0000256" key="1">
    <source>
        <dbReference type="ARBA" id="ARBA00022490"/>
    </source>
</evidence>
<evidence type="ECO:0000256" key="6">
    <source>
        <dbReference type="HAMAP-Rule" id="MF_01877"/>
    </source>
</evidence>
<dbReference type="SUPFAM" id="SSF53790">
    <property type="entry name" value="Tetrapyrrole methylase"/>
    <property type="match status" value="1"/>
</dbReference>
<dbReference type="FunFam" id="3.30.950.10:FF:000002">
    <property type="entry name" value="Ribosomal RNA small subunit methyltransferase I"/>
    <property type="match status" value="1"/>
</dbReference>
<comment type="catalytic activity">
    <reaction evidence="6">
        <text>cytidine(1402) in 16S rRNA + S-adenosyl-L-methionine = 2'-O-methylcytidine(1402) in 16S rRNA + S-adenosyl-L-homocysteine + H(+)</text>
        <dbReference type="Rhea" id="RHEA:42924"/>
        <dbReference type="Rhea" id="RHEA-COMP:10285"/>
        <dbReference type="Rhea" id="RHEA-COMP:10286"/>
        <dbReference type="ChEBI" id="CHEBI:15378"/>
        <dbReference type="ChEBI" id="CHEBI:57856"/>
        <dbReference type="ChEBI" id="CHEBI:59789"/>
        <dbReference type="ChEBI" id="CHEBI:74495"/>
        <dbReference type="ChEBI" id="CHEBI:82748"/>
        <dbReference type="EC" id="2.1.1.198"/>
    </reaction>
</comment>
<dbReference type="Proteomes" id="UP000037939">
    <property type="component" value="Unassembled WGS sequence"/>
</dbReference>
<dbReference type="GO" id="GO:0070677">
    <property type="term" value="F:rRNA (cytosine-2'-O-)-methyltransferase activity"/>
    <property type="evidence" value="ECO:0007669"/>
    <property type="project" value="UniProtKB-UniRule"/>
</dbReference>
<dbReference type="InterPro" id="IPR000878">
    <property type="entry name" value="4pyrrol_Mease"/>
</dbReference>
<dbReference type="InterPro" id="IPR035996">
    <property type="entry name" value="4pyrrol_Methylase_sf"/>
</dbReference>
<proteinExistence type="inferred from homology"/>
<comment type="function">
    <text evidence="6">Catalyzes the 2'-O-methylation of the ribose of cytidine 1402 (C1402) in 16S rRNA.</text>
</comment>
<keyword evidence="3 6" id="KW-0489">Methyltransferase</keyword>
<evidence type="ECO:0000259" key="8">
    <source>
        <dbReference type="Pfam" id="PF23016"/>
    </source>
</evidence>
<organism evidence="9 10">
    <name type="scientific">Amantichitinum ursilacus</name>
    <dbReference type="NCBI Taxonomy" id="857265"/>
    <lineage>
        <taxon>Bacteria</taxon>
        <taxon>Pseudomonadati</taxon>
        <taxon>Pseudomonadota</taxon>
        <taxon>Betaproteobacteria</taxon>
        <taxon>Neisseriales</taxon>
        <taxon>Chitinibacteraceae</taxon>
        <taxon>Amantichitinum</taxon>
    </lineage>
</organism>
<keyword evidence="1 6" id="KW-0963">Cytoplasm</keyword>
<dbReference type="PATRIC" id="fig|857265.3.peg.3284"/>
<dbReference type="PANTHER" id="PTHR46111">
    <property type="entry name" value="RIBOSOMAL RNA SMALL SUBUNIT METHYLTRANSFERASE I"/>
    <property type="match status" value="1"/>
</dbReference>
<dbReference type="PROSITE" id="PS01296">
    <property type="entry name" value="RSMI"/>
    <property type="match status" value="1"/>
</dbReference>
<dbReference type="FunFam" id="3.40.1010.10:FF:000007">
    <property type="entry name" value="Ribosomal RNA small subunit methyltransferase I"/>
    <property type="match status" value="1"/>
</dbReference>
<keyword evidence="5 6" id="KW-0949">S-adenosyl-L-methionine</keyword>
<dbReference type="EMBL" id="LAQT01000026">
    <property type="protein sequence ID" value="KPC50818.1"/>
    <property type="molecule type" value="Genomic_DNA"/>
</dbReference>
<dbReference type="Gene3D" id="3.40.1010.10">
    <property type="entry name" value="Cobalt-precorrin-4 Transmethylase, Domain 1"/>
    <property type="match status" value="1"/>
</dbReference>
<sequence>MHTEPSEVSGGTLYVVATPIGNLQDFTPRALNILRNVNVIAAEDTRVTGQLLKHFGITTPMISVREHNERSMADKIVARLQAGDAVAQVSDAGTPAISDPGAQLVAAVHDAGLKVVPIPGASALTSALSVAGFTCAHTLFYGFLPPKTRQRQDALAPLVNLPYATVFYEAPHRILDTMADLVACFGADRTALLAREITKTFETLKRGPLSALQSWTESDSNQQRGEFVIVIDAAPPAPADAEDAHDGVLLPLLAELPVKQAVALAQKISGAPRNALYERALQLKAAAAADDEDGEED</sequence>
<dbReference type="InterPro" id="IPR014776">
    <property type="entry name" value="4pyrrole_Mease_sub2"/>
</dbReference>
<evidence type="ECO:0000256" key="3">
    <source>
        <dbReference type="ARBA" id="ARBA00022603"/>
    </source>
</evidence>
<dbReference type="Pfam" id="PF23016">
    <property type="entry name" value="RsmI_C"/>
    <property type="match status" value="1"/>
</dbReference>
<dbReference type="GO" id="GO:0005737">
    <property type="term" value="C:cytoplasm"/>
    <property type="evidence" value="ECO:0007669"/>
    <property type="project" value="UniProtKB-SubCell"/>
</dbReference>
<evidence type="ECO:0000259" key="7">
    <source>
        <dbReference type="Pfam" id="PF00590"/>
    </source>
</evidence>
<gene>
    <name evidence="9" type="primary">rsmI_2</name>
    <name evidence="6" type="synonym">rsmI</name>
    <name evidence="9" type="ORF">WG78_16020</name>
</gene>
<feature type="domain" description="Tetrapyrrole methylase" evidence="7">
    <location>
        <begin position="12"/>
        <end position="212"/>
    </location>
</feature>
<dbReference type="Gene3D" id="3.30.950.10">
    <property type="entry name" value="Methyltransferase, Cobalt-precorrin-4 Transmethylase, Domain 2"/>
    <property type="match status" value="1"/>
</dbReference>
<dbReference type="PANTHER" id="PTHR46111:SF1">
    <property type="entry name" value="RIBOSOMAL RNA SMALL SUBUNIT METHYLTRANSFERASE I"/>
    <property type="match status" value="1"/>
</dbReference>
<dbReference type="HAMAP" id="MF_01877">
    <property type="entry name" value="16SrRNA_methyltr_I"/>
    <property type="match status" value="1"/>
</dbReference>
<dbReference type="AlphaFoldDB" id="A0A0N0GM78"/>
<evidence type="ECO:0000313" key="10">
    <source>
        <dbReference type="Proteomes" id="UP000037939"/>
    </source>
</evidence>
<dbReference type="InterPro" id="IPR008189">
    <property type="entry name" value="rRNA_ssu_MeTfrase_I"/>
</dbReference>
<dbReference type="NCBIfam" id="TIGR00096">
    <property type="entry name" value="16S rRNA (cytidine(1402)-2'-O)-methyltransferase"/>
    <property type="match status" value="1"/>
</dbReference>
<comment type="subcellular location">
    <subcellularLocation>
        <location evidence="6">Cytoplasm</location>
    </subcellularLocation>
</comment>
<keyword evidence="2 6" id="KW-0698">rRNA processing</keyword>
<keyword evidence="10" id="KW-1185">Reference proteome</keyword>
<reference evidence="9 10" key="1">
    <citation type="submission" date="2015-07" db="EMBL/GenBank/DDBJ databases">
        <title>Draft genome sequence of the Amantichitinum ursilacus IGB-41, a new chitin-degrading bacterium.</title>
        <authorList>
            <person name="Kirstahler P."/>
            <person name="Guenther M."/>
            <person name="Grumaz C."/>
            <person name="Rupp S."/>
            <person name="Zibek S."/>
            <person name="Sohn K."/>
        </authorList>
    </citation>
    <scope>NUCLEOTIDE SEQUENCE [LARGE SCALE GENOMIC DNA]</scope>
    <source>
        <strain evidence="9 10">IGB-41</strain>
    </source>
</reference>
<evidence type="ECO:0000256" key="5">
    <source>
        <dbReference type="ARBA" id="ARBA00022691"/>
    </source>
</evidence>
<dbReference type="STRING" id="857265.WG78_16020"/>
<dbReference type="InterPro" id="IPR014777">
    <property type="entry name" value="4pyrrole_Mease_sub1"/>
</dbReference>
<protein>
    <recommendedName>
        <fullName evidence="6">Ribosomal RNA small subunit methyltransferase I</fullName>
        <ecNumber evidence="6">2.1.1.198</ecNumber>
    </recommendedName>
    <alternativeName>
        <fullName evidence="6">16S rRNA 2'-O-ribose C1402 methyltransferase</fullName>
    </alternativeName>
    <alternativeName>
        <fullName evidence="6">rRNA (cytidine-2'-O-)-methyltransferase RsmI</fullName>
    </alternativeName>
</protein>
<dbReference type="EC" id="2.1.1.198" evidence="6"/>
<evidence type="ECO:0000313" key="9">
    <source>
        <dbReference type="EMBL" id="KPC50818.1"/>
    </source>
</evidence>
<dbReference type="PIRSF" id="PIRSF005917">
    <property type="entry name" value="MTase_YraL"/>
    <property type="match status" value="1"/>
</dbReference>
<keyword evidence="4 6" id="KW-0808">Transferase</keyword>
<dbReference type="CDD" id="cd11648">
    <property type="entry name" value="RsmI"/>
    <property type="match status" value="1"/>
</dbReference>
<accession>A0A0N0GM78</accession>
<feature type="domain" description="RsmI HTH" evidence="8">
    <location>
        <begin position="240"/>
        <end position="284"/>
    </location>
</feature>
<dbReference type="InterPro" id="IPR053910">
    <property type="entry name" value="RsmI_HTH"/>
</dbReference>
<evidence type="ECO:0000256" key="2">
    <source>
        <dbReference type="ARBA" id="ARBA00022552"/>
    </source>
</evidence>
<evidence type="ECO:0000256" key="4">
    <source>
        <dbReference type="ARBA" id="ARBA00022679"/>
    </source>
</evidence>
<comment type="caution">
    <text evidence="9">The sequence shown here is derived from an EMBL/GenBank/DDBJ whole genome shotgun (WGS) entry which is preliminary data.</text>
</comment>
<comment type="similarity">
    <text evidence="6">Belongs to the methyltransferase superfamily. RsmI family.</text>
</comment>
<dbReference type="InterPro" id="IPR018063">
    <property type="entry name" value="SAM_MeTrfase_RsmI_CS"/>
</dbReference>